<dbReference type="GO" id="GO:0012501">
    <property type="term" value="P:programmed cell death"/>
    <property type="evidence" value="ECO:0007669"/>
    <property type="project" value="UniProtKB-KW"/>
</dbReference>
<dbReference type="InterPro" id="IPR040460">
    <property type="entry name" value="Gasdermin_pore"/>
</dbReference>
<keyword evidence="7" id="KW-1210">Necrosis</keyword>
<evidence type="ECO:0000256" key="6">
    <source>
        <dbReference type="ARBA" id="ARBA00022490"/>
    </source>
</evidence>
<evidence type="ECO:0000256" key="11">
    <source>
        <dbReference type="ARBA" id="ARBA00023288"/>
    </source>
</evidence>
<proteinExistence type="inferred from homology"/>
<comment type="similarity">
    <text evidence="3">Belongs to the gasdermin family.</text>
</comment>
<evidence type="ECO:0000256" key="3">
    <source>
        <dbReference type="ARBA" id="ARBA00009279"/>
    </source>
</evidence>
<keyword evidence="6" id="KW-0963">Cytoplasm</keyword>
<accession>A0A401SRK2</accession>
<evidence type="ECO:0000256" key="8">
    <source>
        <dbReference type="ARBA" id="ARBA00022692"/>
    </source>
</evidence>
<comment type="caution">
    <text evidence="14">The sequence shown here is derived from an EMBL/GenBank/DDBJ whole genome shotgun (WGS) entry which is preliminary data.</text>
</comment>
<evidence type="ECO:0008006" key="16">
    <source>
        <dbReference type="Google" id="ProtNLM"/>
    </source>
</evidence>
<dbReference type="PANTHER" id="PTHR16399:SF18">
    <property type="entry name" value="GASDERMIN-A"/>
    <property type="match status" value="1"/>
</dbReference>
<dbReference type="GO" id="GO:0005886">
    <property type="term" value="C:plasma membrane"/>
    <property type="evidence" value="ECO:0007669"/>
    <property type="project" value="UniProtKB-SubCell"/>
</dbReference>
<dbReference type="OrthoDB" id="9944616at2759"/>
<dbReference type="STRING" id="137246.A0A401SRK2"/>
<keyword evidence="10" id="KW-0564">Palmitate</keyword>
<evidence type="ECO:0000256" key="9">
    <source>
        <dbReference type="ARBA" id="ARBA00023136"/>
    </source>
</evidence>
<feature type="domain" description="Gasdermin PUB" evidence="13">
    <location>
        <begin position="271"/>
        <end position="434"/>
    </location>
</feature>
<evidence type="ECO:0000256" key="1">
    <source>
        <dbReference type="ARBA" id="ARBA00004496"/>
    </source>
</evidence>
<keyword evidence="9" id="KW-0472">Membrane</keyword>
<evidence type="ECO:0000259" key="12">
    <source>
        <dbReference type="Pfam" id="PF04598"/>
    </source>
</evidence>
<reference evidence="14 15" key="1">
    <citation type="journal article" date="2018" name="Nat. Ecol. Evol.">
        <title>Shark genomes provide insights into elasmobranch evolution and the origin of vertebrates.</title>
        <authorList>
            <person name="Hara Y"/>
            <person name="Yamaguchi K"/>
            <person name="Onimaru K"/>
            <person name="Kadota M"/>
            <person name="Koyanagi M"/>
            <person name="Keeley SD"/>
            <person name="Tatsumi K"/>
            <person name="Tanaka K"/>
            <person name="Motone F"/>
            <person name="Kageyama Y"/>
            <person name="Nozu R"/>
            <person name="Adachi N"/>
            <person name="Nishimura O"/>
            <person name="Nakagawa R"/>
            <person name="Tanegashima C"/>
            <person name="Kiyatake I"/>
            <person name="Matsumoto R"/>
            <person name="Murakumo K"/>
            <person name="Nishida K"/>
            <person name="Terakita A"/>
            <person name="Kuratani S"/>
            <person name="Sato K"/>
            <person name="Hyodo S Kuraku.S."/>
        </authorList>
    </citation>
    <scope>NUCLEOTIDE SEQUENCE [LARGE SCALE GENOMIC DNA]</scope>
</reference>
<dbReference type="OMA" id="LAYKVWD"/>
<dbReference type="AlphaFoldDB" id="A0A401SRK2"/>
<dbReference type="Pfam" id="PF17708">
    <property type="entry name" value="Gasdermin_C"/>
    <property type="match status" value="1"/>
</dbReference>
<evidence type="ECO:0000259" key="13">
    <source>
        <dbReference type="Pfam" id="PF17708"/>
    </source>
</evidence>
<keyword evidence="15" id="KW-1185">Reference proteome</keyword>
<evidence type="ECO:0000313" key="15">
    <source>
        <dbReference type="Proteomes" id="UP000287033"/>
    </source>
</evidence>
<evidence type="ECO:0000256" key="5">
    <source>
        <dbReference type="ARBA" id="ARBA00022475"/>
    </source>
</evidence>
<evidence type="ECO:0000256" key="10">
    <source>
        <dbReference type="ARBA" id="ARBA00023139"/>
    </source>
</evidence>
<dbReference type="EMBL" id="BEZZ01000478">
    <property type="protein sequence ID" value="GCC33006.1"/>
    <property type="molecule type" value="Genomic_DNA"/>
</dbReference>
<dbReference type="Pfam" id="PF04598">
    <property type="entry name" value="Gasdermin"/>
    <property type="match status" value="1"/>
</dbReference>
<protein>
    <recommendedName>
        <fullName evidence="16">Gasdermin pore forming domain-containing protein</fullName>
    </recommendedName>
</protein>
<sequence>MQNLIVYIKRRESCRVSEMFRKAVRHLVQQIDSGGELIPATSAYDSDRFKPLCLVNRKTNGPFWRKPKYCPTDFTLKHVLGNDEDNLISVQQKEMSFSFLETVDGFIKGKANVSLDLVTGKFEGSKAKCDTIQLQGVKQLYISVSELIKSLKDRKIGPSWELIKNTYSGDLCIITETLMSVEPISLKKVNKGGSKVYIALSHISKAGTEYTLLTERTLEIPKGAVLAYKVWDLTVSEDGTICLSVPKEKNQLMSWLHADSLKVKGHEGLEISRELKCLENGLKHQLLEQTCQIIEDPELHSVLSEMLCDACAGIEYKLSELNKLDDEGKECAEKLLSIWSEDQLQNAGENKLLQAVCFLIAALEDLPLATLQLLVKSLKLQILPQQLGLVTSIINKLEDTQVGQTLDVDTSNLSRVAFGITAEILNEIGIQVEGEAFQKMRETSLCELSIALYCLEALSNYRE</sequence>
<dbReference type="InterPro" id="IPR007677">
    <property type="entry name" value="Gasdermin"/>
</dbReference>
<keyword evidence="8" id="KW-0812">Transmembrane</keyword>
<feature type="domain" description="Gasdermin pore forming" evidence="12">
    <location>
        <begin position="19"/>
        <end position="248"/>
    </location>
</feature>
<dbReference type="PANTHER" id="PTHR16399">
    <property type="entry name" value="GASDERMIN"/>
    <property type="match status" value="1"/>
</dbReference>
<keyword evidence="4" id="KW-1134">Transmembrane beta strand</keyword>
<name>A0A401SRK2_CHIPU</name>
<evidence type="ECO:0000256" key="7">
    <source>
        <dbReference type="ARBA" id="ARBA00022590"/>
    </source>
</evidence>
<dbReference type="GO" id="GO:0005737">
    <property type="term" value="C:cytoplasm"/>
    <property type="evidence" value="ECO:0007669"/>
    <property type="project" value="UniProtKB-SubCell"/>
</dbReference>
<gene>
    <name evidence="14" type="ORF">chiPu_0011472</name>
</gene>
<evidence type="ECO:0000313" key="14">
    <source>
        <dbReference type="EMBL" id="GCC33006.1"/>
    </source>
</evidence>
<keyword evidence="11" id="KW-0449">Lipoprotein</keyword>
<organism evidence="14 15">
    <name type="scientific">Chiloscyllium punctatum</name>
    <name type="common">Brownbanded bambooshark</name>
    <name type="synonym">Hemiscyllium punctatum</name>
    <dbReference type="NCBI Taxonomy" id="137246"/>
    <lineage>
        <taxon>Eukaryota</taxon>
        <taxon>Metazoa</taxon>
        <taxon>Chordata</taxon>
        <taxon>Craniata</taxon>
        <taxon>Vertebrata</taxon>
        <taxon>Chondrichthyes</taxon>
        <taxon>Elasmobranchii</taxon>
        <taxon>Galeomorphii</taxon>
        <taxon>Galeoidea</taxon>
        <taxon>Orectolobiformes</taxon>
        <taxon>Hemiscylliidae</taxon>
        <taxon>Chiloscyllium</taxon>
    </lineage>
</organism>
<comment type="subcellular location">
    <subcellularLocation>
        <location evidence="2">Cell membrane</location>
        <topology evidence="2">Multi-pass membrane protein</topology>
    </subcellularLocation>
    <subcellularLocation>
        <location evidence="1">Cytoplasm</location>
    </subcellularLocation>
</comment>
<dbReference type="Proteomes" id="UP000287033">
    <property type="component" value="Unassembled WGS sequence"/>
</dbReference>
<keyword evidence="5" id="KW-1003">Cell membrane</keyword>
<evidence type="ECO:0000256" key="2">
    <source>
        <dbReference type="ARBA" id="ARBA00004651"/>
    </source>
</evidence>
<evidence type="ECO:0000256" key="4">
    <source>
        <dbReference type="ARBA" id="ARBA00022452"/>
    </source>
</evidence>
<dbReference type="InterPro" id="IPR041263">
    <property type="entry name" value="Gasdermin_PUB"/>
</dbReference>